<dbReference type="InterPro" id="IPR036909">
    <property type="entry name" value="Cyt_c-like_dom_sf"/>
</dbReference>
<dbReference type="EMBL" id="CP089982">
    <property type="protein sequence ID" value="WXA90099.1"/>
    <property type="molecule type" value="Genomic_DNA"/>
</dbReference>
<keyword evidence="5 6" id="KW-0408">Iron</keyword>
<dbReference type="InterPro" id="IPR051459">
    <property type="entry name" value="Cytochrome_c-type_DH"/>
</dbReference>
<keyword evidence="9" id="KW-1185">Reference proteome</keyword>
<keyword evidence="4" id="KW-0249">Electron transport</keyword>
<evidence type="ECO:0000256" key="2">
    <source>
        <dbReference type="ARBA" id="ARBA00022617"/>
    </source>
</evidence>
<evidence type="ECO:0000313" key="8">
    <source>
        <dbReference type="EMBL" id="WXA90099.1"/>
    </source>
</evidence>
<sequence length="139" mass="15087">MNRSRARTWGIVVALAVVAAGAFVSIRSTKSHASHTDFPPAKFPQVEGEALFRAICQGCHMADGRGAVGAGAYPALAHNERLRAKEYVIFMILRGRGAMPPLAPSLRDEQVAAVANYVRTHFGNDYREEIAPRDVAANR</sequence>
<evidence type="ECO:0000259" key="7">
    <source>
        <dbReference type="PROSITE" id="PS51007"/>
    </source>
</evidence>
<dbReference type="Proteomes" id="UP001379533">
    <property type="component" value="Chromosome"/>
</dbReference>
<dbReference type="PRINTS" id="PR00605">
    <property type="entry name" value="CYTCHROMECIC"/>
</dbReference>
<feature type="domain" description="Cytochrome c" evidence="7">
    <location>
        <begin position="43"/>
        <end position="122"/>
    </location>
</feature>
<dbReference type="PANTHER" id="PTHR35008:SF9">
    <property type="entry name" value="CYTOCHROME C DOMAIN-CONTAINING PROTEIN"/>
    <property type="match status" value="1"/>
</dbReference>
<dbReference type="InterPro" id="IPR008168">
    <property type="entry name" value="Cyt_C_IC"/>
</dbReference>
<keyword evidence="2 6" id="KW-0349">Heme</keyword>
<organism evidence="8 9">
    <name type="scientific">Pendulispora brunnea</name>
    <dbReference type="NCBI Taxonomy" id="2905690"/>
    <lineage>
        <taxon>Bacteria</taxon>
        <taxon>Pseudomonadati</taxon>
        <taxon>Myxococcota</taxon>
        <taxon>Myxococcia</taxon>
        <taxon>Myxococcales</taxon>
        <taxon>Sorangiineae</taxon>
        <taxon>Pendulisporaceae</taxon>
        <taxon>Pendulispora</taxon>
    </lineage>
</organism>
<evidence type="ECO:0000256" key="3">
    <source>
        <dbReference type="ARBA" id="ARBA00022723"/>
    </source>
</evidence>
<dbReference type="SUPFAM" id="SSF46626">
    <property type="entry name" value="Cytochrome c"/>
    <property type="match status" value="1"/>
</dbReference>
<keyword evidence="3 6" id="KW-0479">Metal-binding</keyword>
<evidence type="ECO:0000313" key="9">
    <source>
        <dbReference type="Proteomes" id="UP001379533"/>
    </source>
</evidence>
<evidence type="ECO:0000256" key="5">
    <source>
        <dbReference type="ARBA" id="ARBA00023004"/>
    </source>
</evidence>
<evidence type="ECO:0000256" key="1">
    <source>
        <dbReference type="ARBA" id="ARBA00022448"/>
    </source>
</evidence>
<evidence type="ECO:0000256" key="6">
    <source>
        <dbReference type="PROSITE-ProRule" id="PRU00433"/>
    </source>
</evidence>
<gene>
    <name evidence="8" type="ORF">LZC95_27015</name>
</gene>
<dbReference type="Pfam" id="PF13442">
    <property type="entry name" value="Cytochrome_CBB3"/>
    <property type="match status" value="1"/>
</dbReference>
<accession>A0ABZ2K016</accession>
<protein>
    <submittedName>
        <fullName evidence="8">Cytochrome c</fullName>
    </submittedName>
</protein>
<evidence type="ECO:0000256" key="4">
    <source>
        <dbReference type="ARBA" id="ARBA00022982"/>
    </source>
</evidence>
<dbReference type="PROSITE" id="PS51007">
    <property type="entry name" value="CYTC"/>
    <property type="match status" value="1"/>
</dbReference>
<reference evidence="8 9" key="1">
    <citation type="submission" date="2021-12" db="EMBL/GenBank/DDBJ databases">
        <title>Discovery of the Pendulisporaceae a myxobacterial family with distinct sporulation behavior and unique specialized metabolism.</title>
        <authorList>
            <person name="Garcia R."/>
            <person name="Popoff A."/>
            <person name="Bader C.D."/>
            <person name="Loehr J."/>
            <person name="Walesch S."/>
            <person name="Walt C."/>
            <person name="Boldt J."/>
            <person name="Bunk B."/>
            <person name="Haeckl F.J.F.P.J."/>
            <person name="Gunesch A.P."/>
            <person name="Birkelbach J."/>
            <person name="Nuebel U."/>
            <person name="Pietschmann T."/>
            <person name="Bach T."/>
            <person name="Mueller R."/>
        </authorList>
    </citation>
    <scope>NUCLEOTIDE SEQUENCE [LARGE SCALE GENOMIC DNA]</scope>
    <source>
        <strain evidence="8 9">MSr12523</strain>
    </source>
</reference>
<dbReference type="Gene3D" id="1.10.760.10">
    <property type="entry name" value="Cytochrome c-like domain"/>
    <property type="match status" value="1"/>
</dbReference>
<dbReference type="PANTHER" id="PTHR35008">
    <property type="entry name" value="BLL4482 PROTEIN-RELATED"/>
    <property type="match status" value="1"/>
</dbReference>
<dbReference type="RefSeq" id="WP_394840712.1">
    <property type="nucleotide sequence ID" value="NZ_CP089982.1"/>
</dbReference>
<keyword evidence="1" id="KW-0813">Transport</keyword>
<name>A0ABZ2K016_9BACT</name>
<dbReference type="InterPro" id="IPR009056">
    <property type="entry name" value="Cyt_c-like_dom"/>
</dbReference>
<proteinExistence type="predicted"/>